<evidence type="ECO:0000313" key="4">
    <source>
        <dbReference type="Proteomes" id="UP000175691"/>
    </source>
</evidence>
<dbReference type="GO" id="GO:0004038">
    <property type="term" value="F:allantoinase activity"/>
    <property type="evidence" value="ECO:0007669"/>
    <property type="project" value="TreeGrafter"/>
</dbReference>
<dbReference type="Gene3D" id="3.20.20.140">
    <property type="entry name" value="Metal-dependent hydrolases"/>
    <property type="match status" value="1"/>
</dbReference>
<organism evidence="3 4">
    <name type="scientific">Alteromonas confluentis</name>
    <dbReference type="NCBI Taxonomy" id="1656094"/>
    <lineage>
        <taxon>Bacteria</taxon>
        <taxon>Pseudomonadati</taxon>
        <taxon>Pseudomonadota</taxon>
        <taxon>Gammaproteobacteria</taxon>
        <taxon>Alteromonadales</taxon>
        <taxon>Alteromonadaceae</taxon>
        <taxon>Alteromonas/Salinimonas group</taxon>
        <taxon>Alteromonas</taxon>
    </lineage>
</organism>
<feature type="signal peptide" evidence="1">
    <location>
        <begin position="1"/>
        <end position="27"/>
    </location>
</feature>
<dbReference type="SUPFAM" id="SSF51556">
    <property type="entry name" value="Metallo-dependent hydrolases"/>
    <property type="match status" value="1"/>
</dbReference>
<name>A0A1E7Z7H3_9ALTE</name>
<evidence type="ECO:0000313" key="3">
    <source>
        <dbReference type="EMBL" id="OFC69344.1"/>
    </source>
</evidence>
<dbReference type="PANTHER" id="PTHR43668:SF5">
    <property type="entry name" value="AMIDOHYDROLASE 3 DOMAIN-CONTAINING PROTEIN"/>
    <property type="match status" value="1"/>
</dbReference>
<evidence type="ECO:0000259" key="2">
    <source>
        <dbReference type="Pfam" id="PF01979"/>
    </source>
</evidence>
<dbReference type="AlphaFoldDB" id="A0A1E7Z7H3"/>
<sequence length="472" mass="51488">MKHTSSKLAIALACLCSTVSMQPIAQAEEQTEQAPHVSINTDPYPSTYTPISGKPTVIINVTILDGVGSRIENGMVYFADGKIVAVGETVDYSNDAVVIDGKGKWVTPGIIDNHSHLGVYPTPSVGSTSDGNEMTSPVTPGVWAEHSVWPQDPGFGRALAGGVTSLQILPGSANLFGGRSVVLKNVPSRTMQDMKFPDAPYGMKMACGENPKRVYGKKGGPMTRMGNVKGYRQAWSDAQNYMREWEKYEADYEAGKNPKAPKRNLDLETMAGVLNGDIRVHMHCYRADEMTVMMDMMKEFDYQIAAFHHAVEGYKIADKLAENNVCASMWADWWGFKLEAYDGIRENIPVVHAANACAIVHSDDELGIQRLNQEAAKAWSDGKRAGIDISMEEAWQWLSANPAKSLGIFDKTGSLEAGKNADLVLWTGNPFSTYTKAEQVFVDGGKAYELGNPDSWPLSDFEVGQVGEGDVK</sequence>
<dbReference type="SUPFAM" id="SSF51338">
    <property type="entry name" value="Composite domain of metallo-dependent hydrolases"/>
    <property type="match status" value="1"/>
</dbReference>
<dbReference type="PANTHER" id="PTHR43668">
    <property type="entry name" value="ALLANTOINASE"/>
    <property type="match status" value="1"/>
</dbReference>
<proteinExistence type="predicted"/>
<dbReference type="Pfam" id="PF01979">
    <property type="entry name" value="Amidohydro_1"/>
    <property type="match status" value="1"/>
</dbReference>
<dbReference type="GO" id="GO:0006145">
    <property type="term" value="P:purine nucleobase catabolic process"/>
    <property type="evidence" value="ECO:0007669"/>
    <property type="project" value="TreeGrafter"/>
</dbReference>
<keyword evidence="1" id="KW-0732">Signal</keyword>
<evidence type="ECO:0000256" key="1">
    <source>
        <dbReference type="SAM" id="SignalP"/>
    </source>
</evidence>
<dbReference type="OrthoDB" id="9766983at2"/>
<keyword evidence="4" id="KW-1185">Reference proteome</keyword>
<gene>
    <name evidence="3" type="ORF">BFC18_18150</name>
</gene>
<dbReference type="GO" id="GO:0005737">
    <property type="term" value="C:cytoplasm"/>
    <property type="evidence" value="ECO:0007669"/>
    <property type="project" value="TreeGrafter"/>
</dbReference>
<reference evidence="3 4" key="1">
    <citation type="submission" date="2016-08" db="EMBL/GenBank/DDBJ databases">
        <authorList>
            <person name="Seilhamer J.J."/>
        </authorList>
    </citation>
    <scope>NUCLEOTIDE SEQUENCE [LARGE SCALE GENOMIC DNA]</scope>
    <source>
        <strain evidence="3 4">KCTC 42603</strain>
    </source>
</reference>
<keyword evidence="3" id="KW-0378">Hydrolase</keyword>
<feature type="domain" description="Amidohydrolase-related" evidence="2">
    <location>
        <begin position="106"/>
        <end position="434"/>
    </location>
</feature>
<dbReference type="InterPro" id="IPR050138">
    <property type="entry name" value="DHOase/Allantoinase_Hydrolase"/>
</dbReference>
<dbReference type="InterPro" id="IPR011059">
    <property type="entry name" value="Metal-dep_hydrolase_composite"/>
</dbReference>
<dbReference type="STRING" id="1656094.BFC18_18150"/>
<dbReference type="EMBL" id="MDHN01000040">
    <property type="protein sequence ID" value="OFC69344.1"/>
    <property type="molecule type" value="Genomic_DNA"/>
</dbReference>
<accession>A0A1E7Z7H3</accession>
<protein>
    <submittedName>
        <fullName evidence="3">Amidohydrolase</fullName>
    </submittedName>
</protein>
<feature type="chain" id="PRO_5009209452" evidence="1">
    <location>
        <begin position="28"/>
        <end position="472"/>
    </location>
</feature>
<dbReference type="InterPro" id="IPR032466">
    <property type="entry name" value="Metal_Hydrolase"/>
</dbReference>
<dbReference type="InterPro" id="IPR006680">
    <property type="entry name" value="Amidohydro-rel"/>
</dbReference>
<comment type="caution">
    <text evidence="3">The sequence shown here is derived from an EMBL/GenBank/DDBJ whole genome shotgun (WGS) entry which is preliminary data.</text>
</comment>
<dbReference type="CDD" id="cd01309">
    <property type="entry name" value="Met_dep_hydrolase_C"/>
    <property type="match status" value="1"/>
</dbReference>
<dbReference type="Proteomes" id="UP000175691">
    <property type="component" value="Unassembled WGS sequence"/>
</dbReference>